<dbReference type="AlphaFoldDB" id="A0A4R2BUH8"/>
<gene>
    <name evidence="1" type="ORF">EV665_16510</name>
</gene>
<reference evidence="1 2" key="1">
    <citation type="submission" date="2019-03" db="EMBL/GenBank/DDBJ databases">
        <title>Genomic Encyclopedia of Type Strains, Phase IV (KMG-IV): sequencing the most valuable type-strain genomes for metagenomic binning, comparative biology and taxonomic classification.</title>
        <authorList>
            <person name="Goeker M."/>
        </authorList>
    </citation>
    <scope>NUCLEOTIDE SEQUENCE [LARGE SCALE GENOMIC DNA]</scope>
    <source>
        <strain evidence="1 2">DSM 18401</strain>
    </source>
</reference>
<dbReference type="EMBL" id="SLVX01000065">
    <property type="protein sequence ID" value="TCN30532.1"/>
    <property type="molecule type" value="Genomic_DNA"/>
</dbReference>
<evidence type="ECO:0000313" key="1">
    <source>
        <dbReference type="EMBL" id="TCN30532.1"/>
    </source>
</evidence>
<keyword evidence="2" id="KW-1185">Reference proteome</keyword>
<organism evidence="1 2">
    <name type="scientific">Shinella granuli</name>
    <dbReference type="NCBI Taxonomy" id="323621"/>
    <lineage>
        <taxon>Bacteria</taxon>
        <taxon>Pseudomonadati</taxon>
        <taxon>Pseudomonadota</taxon>
        <taxon>Alphaproteobacteria</taxon>
        <taxon>Hyphomicrobiales</taxon>
        <taxon>Rhizobiaceae</taxon>
        <taxon>Shinella</taxon>
    </lineage>
</organism>
<comment type="caution">
    <text evidence="1">The sequence shown here is derived from an EMBL/GenBank/DDBJ whole genome shotgun (WGS) entry which is preliminary data.</text>
</comment>
<name>A0A4R2BUH8_SHIGR</name>
<accession>A0A4R2BUH8</accession>
<protein>
    <submittedName>
        <fullName evidence="1">Uncharacterized protein</fullName>
    </submittedName>
</protein>
<dbReference type="Proteomes" id="UP000295351">
    <property type="component" value="Unassembled WGS sequence"/>
</dbReference>
<dbReference type="RefSeq" id="WP_133037225.1">
    <property type="nucleotide sequence ID" value="NZ_BAABEI010000012.1"/>
</dbReference>
<evidence type="ECO:0000313" key="2">
    <source>
        <dbReference type="Proteomes" id="UP000295351"/>
    </source>
</evidence>
<proteinExistence type="predicted"/>
<sequence>MDRRTVLKGGLVLAATAHTAAYNGEIVKKAFDLQSWLDNAEPAESGGAKVGHGSGGIMLLRAE</sequence>